<dbReference type="SUPFAM" id="SSF56204">
    <property type="entry name" value="Hect, E3 ligase catalytic domain"/>
    <property type="match status" value="1"/>
</dbReference>
<keyword evidence="4" id="KW-0808">Transferase</keyword>
<comment type="pathway">
    <text evidence="2">Protein modification; protein ubiquitination.</text>
</comment>
<feature type="active site" description="Glycyl thioester intermediate" evidence="8">
    <location>
        <position position="1167"/>
    </location>
</feature>
<dbReference type="GO" id="GO:0000209">
    <property type="term" value="P:protein polyubiquitination"/>
    <property type="evidence" value="ECO:0007669"/>
    <property type="project" value="InterPro"/>
</dbReference>
<dbReference type="Gene3D" id="3.30.2410.10">
    <property type="entry name" value="Hect, E3 ligase catalytic domain"/>
    <property type="match status" value="1"/>
</dbReference>
<evidence type="ECO:0000256" key="1">
    <source>
        <dbReference type="ARBA" id="ARBA00000885"/>
    </source>
</evidence>
<dbReference type="EC" id="2.3.2.26" evidence="3"/>
<proteinExistence type="inferred from homology"/>
<dbReference type="SMART" id="SM00119">
    <property type="entry name" value="HECTc"/>
    <property type="match status" value="1"/>
</dbReference>
<dbReference type="GO" id="GO:0006511">
    <property type="term" value="P:ubiquitin-dependent protein catabolic process"/>
    <property type="evidence" value="ECO:0007669"/>
    <property type="project" value="TreeGrafter"/>
</dbReference>
<dbReference type="InterPro" id="IPR044611">
    <property type="entry name" value="E3A/B/C-like"/>
</dbReference>
<dbReference type="CDD" id="cd00078">
    <property type="entry name" value="HECTc"/>
    <property type="match status" value="1"/>
</dbReference>
<evidence type="ECO:0000256" key="5">
    <source>
        <dbReference type="ARBA" id="ARBA00022786"/>
    </source>
</evidence>
<dbReference type="InterPro" id="IPR000569">
    <property type="entry name" value="HECT_dom"/>
</dbReference>
<evidence type="ECO:0000256" key="2">
    <source>
        <dbReference type="ARBA" id="ARBA00004906"/>
    </source>
</evidence>
<dbReference type="PROSITE" id="PS50237">
    <property type="entry name" value="HECT"/>
    <property type="match status" value="1"/>
</dbReference>
<feature type="domain" description="HECT" evidence="9">
    <location>
        <begin position="855"/>
        <end position="1199"/>
    </location>
</feature>
<comment type="function">
    <text evidence="6">Probable E3 ubiquitin-protein ligase which mediates ubiquitination and subsequent proteasomal degradation of target proteins.</text>
</comment>
<comment type="similarity">
    <text evidence="7">Belongs to the UPL family.</text>
</comment>
<keyword evidence="5 8" id="KW-0833">Ubl conjugation pathway</keyword>
<accession>A0A978UBC7</accession>
<dbReference type="FunFam" id="3.30.2410.10:FF:000017">
    <property type="entry name" value="E3 ubiquitin-protein ligase UPL7"/>
    <property type="match status" value="1"/>
</dbReference>
<dbReference type="Proteomes" id="UP000813462">
    <property type="component" value="Unassembled WGS sequence"/>
</dbReference>
<gene>
    <name evidence="10" type="ORF">FEM48_Zijuj12G0051400</name>
</gene>
<protein>
    <recommendedName>
        <fullName evidence="3">HECT-type E3 ubiquitin transferase</fullName>
        <ecNumber evidence="3">2.3.2.26</ecNumber>
    </recommendedName>
</protein>
<evidence type="ECO:0000256" key="8">
    <source>
        <dbReference type="PROSITE-ProRule" id="PRU00104"/>
    </source>
</evidence>
<dbReference type="AlphaFoldDB" id="A0A978UBC7"/>
<dbReference type="Pfam" id="PF00632">
    <property type="entry name" value="HECT"/>
    <property type="match status" value="1"/>
</dbReference>
<evidence type="ECO:0000256" key="6">
    <source>
        <dbReference type="ARBA" id="ARBA00057703"/>
    </source>
</evidence>
<dbReference type="InterPro" id="IPR035983">
    <property type="entry name" value="Hect_E3_ubiquitin_ligase"/>
</dbReference>
<evidence type="ECO:0000256" key="3">
    <source>
        <dbReference type="ARBA" id="ARBA00012485"/>
    </source>
</evidence>
<organism evidence="10 11">
    <name type="scientific">Ziziphus jujuba var. spinosa</name>
    <dbReference type="NCBI Taxonomy" id="714518"/>
    <lineage>
        <taxon>Eukaryota</taxon>
        <taxon>Viridiplantae</taxon>
        <taxon>Streptophyta</taxon>
        <taxon>Embryophyta</taxon>
        <taxon>Tracheophyta</taxon>
        <taxon>Spermatophyta</taxon>
        <taxon>Magnoliopsida</taxon>
        <taxon>eudicotyledons</taxon>
        <taxon>Gunneridae</taxon>
        <taxon>Pentapetalae</taxon>
        <taxon>rosids</taxon>
        <taxon>fabids</taxon>
        <taxon>Rosales</taxon>
        <taxon>Rhamnaceae</taxon>
        <taxon>Paliureae</taxon>
        <taxon>Ziziphus</taxon>
    </lineage>
</organism>
<name>A0A978UBC7_ZIZJJ</name>
<dbReference type="PANTHER" id="PTHR45700">
    <property type="entry name" value="UBIQUITIN-PROTEIN LIGASE E3C"/>
    <property type="match status" value="1"/>
</dbReference>
<dbReference type="GO" id="GO:0061630">
    <property type="term" value="F:ubiquitin protein ligase activity"/>
    <property type="evidence" value="ECO:0007669"/>
    <property type="project" value="UniProtKB-EC"/>
</dbReference>
<evidence type="ECO:0000256" key="4">
    <source>
        <dbReference type="ARBA" id="ARBA00022679"/>
    </source>
</evidence>
<evidence type="ECO:0000313" key="10">
    <source>
        <dbReference type="EMBL" id="KAH7512070.1"/>
    </source>
</evidence>
<sequence length="1199" mass="136116">MDEPRKHQVSLRGASAKEITRDALLEKVSQERELRNYARRASAAAIFIQRIWRRYKVSKVVALRLQEEWENFVNHHAGLLSGTQISISILRPFLFFITCLSTRQKKIRNRDVNCMERCFKILLESVNSVDSRKNYCSLATGTPEERRIWNYQSKKLISLCLVILAEFDKSSAGGQNIVVVTSLAMRLVVHLTDLKGWKNITDSNHQMADTAVKDLVRFMGIDDSGLYVSIRSYINTLDFPFPSQIKNKVLTDDKFLVTASTITLALRPFHMTNSKVNAPGLLDVHYVAEKYCVFLLTIPWLVQRLPAVLVSAMKHKTIMLPCLHTLLILKEKILNEMSEINQSKIAFCPKVIPPVGWALANIIGLATGGENDYTDSGRFSQGLDCVSYVRVVINLAENLLAGFEHFGCIRIENHEVQSDVETFSQPSDARFCDSDASHGSFKMSYLDSFKPICQQWHLTDLLAIINKEFCVQGSDTLTQMEEKYLGKLELIDIAYLYSYILRIFTFLNPTIGSLPVLNMLSFTPGFLVNLWEELESFLFLGDSQTAEDHSLCTNKISRNKNNSIFQKKQNQGNKDGTNKWVSVLHKFTGKSQSSSDCTNLVDKQEKPSQVDEESSDIWDIEPLRNGPQCISKDMSCLLHLFCATYSHMLLILDDIEFYEKQVPFKIEQQRRIASALNTFVYNGLTRGIGQQNRLLMDSAIRCLHLMYERDCRHKFCPPVLWLSPARKSRLPIAVAARTHEALSANVRPDDPSTVPSMGSVITTTPHVFPFDERSLVQALLHQYFDMYVSCGLDLVWVDYAFRVEMFREFIKMDKATRKMAGEVAEPGSRSVSIVVRRGHIVEDGFRQLNGLGSKLKSPIQVSFVSECGLPEAGLDYGGLSKEFLTDISKAAFSPEYGLFSQTSTSDRLLIPNASARYLENGIQMIEFLGRVVGKALYEGILLDYSFSHVFVQKLLGRYSYLDELSTLDPELYRNLMYVKHYDGEVKDLFLDFTVTEESFGKRQVIELKAGGKDVSVTNENKMQYIHAMADYKLNRQILVYSNAFYRGLTDLISPSWLKLFNASEFNQLLSGGDYDIDVDDLRKNTRYTGGYSEGSRTIKIFWEVIKGFEPKERCMLLKFVTSCSRPPLLGFKHLQPSFTIHKVACNVPLWATIGGQDVERLPSASTCYNTLKLPTYKRPSTLREKLLYAISSNAGFELS</sequence>
<dbReference type="Gene3D" id="3.90.1750.10">
    <property type="entry name" value="Hect, E3 ligase catalytic domains"/>
    <property type="match status" value="1"/>
</dbReference>
<evidence type="ECO:0000256" key="7">
    <source>
        <dbReference type="ARBA" id="ARBA00061247"/>
    </source>
</evidence>
<comment type="catalytic activity">
    <reaction evidence="1">
        <text>S-ubiquitinyl-[E2 ubiquitin-conjugating enzyme]-L-cysteine + [acceptor protein]-L-lysine = [E2 ubiquitin-conjugating enzyme]-L-cysteine + N(6)-ubiquitinyl-[acceptor protein]-L-lysine.</text>
        <dbReference type="EC" id="2.3.2.26"/>
    </reaction>
</comment>
<evidence type="ECO:0000259" key="9">
    <source>
        <dbReference type="PROSITE" id="PS50237"/>
    </source>
</evidence>
<comment type="caution">
    <text evidence="10">The sequence shown here is derived from an EMBL/GenBank/DDBJ whole genome shotgun (WGS) entry which is preliminary data.</text>
</comment>
<reference evidence="10" key="1">
    <citation type="journal article" date="2021" name="Front. Plant Sci.">
        <title>Chromosome-Scale Genome Assembly for Chinese Sour Jujube and Insights Into Its Genome Evolution and Domestication Signature.</title>
        <authorList>
            <person name="Shen L.-Y."/>
            <person name="Luo H."/>
            <person name="Wang X.-L."/>
            <person name="Wang X.-M."/>
            <person name="Qiu X.-J."/>
            <person name="Liu H."/>
            <person name="Zhou S.-S."/>
            <person name="Jia K.-H."/>
            <person name="Nie S."/>
            <person name="Bao Y.-T."/>
            <person name="Zhang R.-G."/>
            <person name="Yun Q.-Z."/>
            <person name="Chai Y.-H."/>
            <person name="Lu J.-Y."/>
            <person name="Li Y."/>
            <person name="Zhao S.-W."/>
            <person name="Mao J.-F."/>
            <person name="Jia S.-G."/>
            <person name="Mao Y.-M."/>
        </authorList>
    </citation>
    <scope>NUCLEOTIDE SEQUENCE</scope>
    <source>
        <strain evidence="10">AT0</strain>
        <tissue evidence="10">Leaf</tissue>
    </source>
</reference>
<dbReference type="EMBL" id="JAEACU010000012">
    <property type="protein sequence ID" value="KAH7512070.1"/>
    <property type="molecule type" value="Genomic_DNA"/>
</dbReference>
<dbReference type="FunFam" id="3.30.2160.10:FF:000002">
    <property type="entry name" value="Putative Ubiquitin-protein ligase E3C"/>
    <property type="match status" value="1"/>
</dbReference>
<dbReference type="PANTHER" id="PTHR45700:SF2">
    <property type="entry name" value="UBIQUITIN-PROTEIN LIGASE E3C"/>
    <property type="match status" value="1"/>
</dbReference>
<evidence type="ECO:0000313" key="11">
    <source>
        <dbReference type="Proteomes" id="UP000813462"/>
    </source>
</evidence>
<dbReference type="Gene3D" id="3.30.2160.10">
    <property type="entry name" value="Hect, E3 ligase catalytic domain"/>
    <property type="match status" value="1"/>
</dbReference>